<sequence length="71" mass="7817">MCFVLTSKVMLQASLLKRFSTLLFLLEISEISRFSWNFEFQELVPIGARGLHKTVNGESDSASACACSTVG</sequence>
<keyword evidence="3" id="KW-1185">Reference proteome</keyword>
<accession>A0ABX5YRP9</accession>
<dbReference type="EMBL" id="CP042910">
    <property type="protein sequence ID" value="QEG18245.1"/>
    <property type="molecule type" value="Genomic_DNA"/>
</dbReference>
<dbReference type="Proteomes" id="UP000322887">
    <property type="component" value="Chromosome"/>
</dbReference>
<dbReference type="EMBL" id="CP042910">
    <property type="protein sequence ID" value="QEG18209.1"/>
    <property type="molecule type" value="Genomic_DNA"/>
</dbReference>
<proteinExistence type="predicted"/>
<name>A0ABX5YRP9_9PLAN</name>
<reference evidence="2 3" key="1">
    <citation type="submission" date="2019-08" db="EMBL/GenBank/DDBJ databases">
        <title>Deep-cultivation of Planctomycetes and their phenomic and genomic characterization uncovers novel biology.</title>
        <authorList>
            <person name="Wiegand S."/>
            <person name="Jogler M."/>
            <person name="Boedeker C."/>
            <person name="Pinto D."/>
            <person name="Vollmers J."/>
            <person name="Rivas-Marin E."/>
            <person name="Kohn T."/>
            <person name="Peeters S.H."/>
            <person name="Heuer A."/>
            <person name="Rast P."/>
            <person name="Oberbeckmann S."/>
            <person name="Bunk B."/>
            <person name="Jeske O."/>
            <person name="Meyerdierks A."/>
            <person name="Storesund J.E."/>
            <person name="Kallscheuer N."/>
            <person name="Luecker S."/>
            <person name="Lage O.M."/>
            <person name="Pohl T."/>
            <person name="Merkel B.J."/>
            <person name="Hornburger P."/>
            <person name="Mueller R.-W."/>
            <person name="Bruemmer F."/>
            <person name="Labrenz M."/>
            <person name="Spormann A.M."/>
            <person name="Op den Camp H."/>
            <person name="Overmann J."/>
            <person name="Amann R."/>
            <person name="Jetten M.S.M."/>
            <person name="Mascher T."/>
            <person name="Medema M.H."/>
            <person name="Devos D.P."/>
            <person name="Kaster A.-K."/>
            <person name="Ovreas L."/>
            <person name="Rohde M."/>
            <person name="Galperin M.Y."/>
            <person name="Jogler C."/>
        </authorList>
    </citation>
    <scope>NUCLEOTIDE SEQUENCE [LARGE SCALE GENOMIC DNA]</scope>
    <source>
        <strain evidence="2 3">DSM 8797</strain>
    </source>
</reference>
<evidence type="ECO:0000313" key="3">
    <source>
        <dbReference type="Proteomes" id="UP000322887"/>
    </source>
</evidence>
<protein>
    <recommendedName>
        <fullName evidence="4">Secreted protein</fullName>
    </recommendedName>
</protein>
<evidence type="ECO:0008006" key="4">
    <source>
        <dbReference type="Google" id="ProtNLM"/>
    </source>
</evidence>
<organism evidence="2 3">
    <name type="scientific">Gimesia maris</name>
    <dbReference type="NCBI Taxonomy" id="122"/>
    <lineage>
        <taxon>Bacteria</taxon>
        <taxon>Pseudomonadati</taxon>
        <taxon>Planctomycetota</taxon>
        <taxon>Planctomycetia</taxon>
        <taxon>Planctomycetales</taxon>
        <taxon>Planctomycetaceae</taxon>
        <taxon>Gimesia</taxon>
    </lineage>
</organism>
<gene>
    <name evidence="1" type="ORF">GmarT_40950</name>
    <name evidence="2" type="ORF">GmarT_41310</name>
</gene>
<evidence type="ECO:0000313" key="1">
    <source>
        <dbReference type="EMBL" id="QEG18209.1"/>
    </source>
</evidence>
<evidence type="ECO:0000313" key="2">
    <source>
        <dbReference type="EMBL" id="QEG18245.1"/>
    </source>
</evidence>